<keyword evidence="2" id="KW-1185">Reference proteome</keyword>
<organism evidence="1 2">
    <name type="scientific">Myotis myotis</name>
    <name type="common">Greater mouse-eared bat</name>
    <name type="synonym">Vespertilio myotis</name>
    <dbReference type="NCBI Taxonomy" id="51298"/>
    <lineage>
        <taxon>Eukaryota</taxon>
        <taxon>Metazoa</taxon>
        <taxon>Chordata</taxon>
        <taxon>Craniata</taxon>
        <taxon>Vertebrata</taxon>
        <taxon>Euteleostomi</taxon>
        <taxon>Mammalia</taxon>
        <taxon>Eutheria</taxon>
        <taxon>Laurasiatheria</taxon>
        <taxon>Chiroptera</taxon>
        <taxon>Yangochiroptera</taxon>
        <taxon>Vespertilionidae</taxon>
        <taxon>Myotis</taxon>
    </lineage>
</organism>
<evidence type="ECO:0000313" key="2">
    <source>
        <dbReference type="Proteomes" id="UP000527355"/>
    </source>
</evidence>
<gene>
    <name evidence="1" type="ORF">mMyoMyo1_008083</name>
</gene>
<proteinExistence type="predicted"/>
<dbReference type="EMBL" id="JABWUV010000001">
    <property type="protein sequence ID" value="KAF6387605.1"/>
    <property type="molecule type" value="Genomic_DNA"/>
</dbReference>
<name>A0A7J8AN01_MYOMY</name>
<evidence type="ECO:0000313" key="1">
    <source>
        <dbReference type="EMBL" id="KAF6387605.1"/>
    </source>
</evidence>
<protein>
    <submittedName>
        <fullName evidence="1">Uncharacterized protein</fullName>
    </submittedName>
</protein>
<sequence length="204" mass="22299">MPENSGVTPLLALPNAGIAWGVRMSLRVQHPPSRNEIISATPGTSLSIYLASQGFPIVTYVTWGKDTVSEMPRLAPFTSHPLTHQGLGSSRGLGYTAATLSHCFPPYLNVSTQNLKHLTNRLVREESLSSQSLLHTIHIPGLCSDQAYWAAQWGKESPAPNPEFSKLPDLLKFSPTHSNDPDPFSSPAWLFCMWSSTVAWCVMG</sequence>
<accession>A0A7J8AN01</accession>
<dbReference type="Proteomes" id="UP000527355">
    <property type="component" value="Unassembled WGS sequence"/>
</dbReference>
<comment type="caution">
    <text evidence="1">The sequence shown here is derived from an EMBL/GenBank/DDBJ whole genome shotgun (WGS) entry which is preliminary data.</text>
</comment>
<dbReference type="AlphaFoldDB" id="A0A7J8AN01"/>
<reference evidence="1 2" key="1">
    <citation type="journal article" date="2020" name="Nature">
        <title>Six reference-quality genomes reveal evolution of bat adaptations.</title>
        <authorList>
            <person name="Jebb D."/>
            <person name="Huang Z."/>
            <person name="Pippel M."/>
            <person name="Hughes G.M."/>
            <person name="Lavrichenko K."/>
            <person name="Devanna P."/>
            <person name="Winkler S."/>
            <person name="Jermiin L.S."/>
            <person name="Skirmuntt E.C."/>
            <person name="Katzourakis A."/>
            <person name="Burkitt-Gray L."/>
            <person name="Ray D.A."/>
            <person name="Sullivan K.A.M."/>
            <person name="Roscito J.G."/>
            <person name="Kirilenko B.M."/>
            <person name="Davalos L.M."/>
            <person name="Corthals A.P."/>
            <person name="Power M.L."/>
            <person name="Jones G."/>
            <person name="Ransome R.D."/>
            <person name="Dechmann D.K.N."/>
            <person name="Locatelli A.G."/>
            <person name="Puechmaille S.J."/>
            <person name="Fedrigo O."/>
            <person name="Jarvis E.D."/>
            <person name="Hiller M."/>
            <person name="Vernes S.C."/>
            <person name="Myers E.W."/>
            <person name="Teeling E.C."/>
        </authorList>
    </citation>
    <scope>NUCLEOTIDE SEQUENCE [LARGE SCALE GENOMIC DNA]</scope>
    <source>
        <strain evidence="1">MMyoMyo1</strain>
        <tissue evidence="1">Flight muscle</tissue>
    </source>
</reference>